<protein>
    <submittedName>
        <fullName evidence="1">Uncharacterized protein</fullName>
    </submittedName>
</protein>
<sequence length="177" mass="19909">MRLKGWKLTFELDLVGYQFPKSENEASDWLKIRLVLVHGGERWEKVDPALLTFEVQWLTEWLHQVAAQAEVFRTWRSGRLTSRIFFTEPNLSLEALSGSLGGEALTLRVYLAAEFLPPFVKELDAMKLDNDPAEAWLDFPADAADLQQAAAALTEALTLFPVRAGLPHRSSSQPQGD</sequence>
<name>A0ABP9WBY2_9DEIO</name>
<dbReference type="Pfam" id="PF24716">
    <property type="entry name" value="WapI"/>
    <property type="match status" value="1"/>
</dbReference>
<comment type="caution">
    <text evidence="1">The sequence shown here is derived from an EMBL/GenBank/DDBJ whole genome shotgun (WGS) entry which is preliminary data.</text>
</comment>
<dbReference type="InterPro" id="IPR056510">
    <property type="entry name" value="WapI"/>
</dbReference>
<proteinExistence type="predicted"/>
<gene>
    <name evidence="1" type="ORF">Dcar01_03595</name>
</gene>
<dbReference type="RefSeq" id="WP_345468008.1">
    <property type="nucleotide sequence ID" value="NZ_BAABRP010000025.1"/>
</dbReference>
<reference evidence="1 2" key="1">
    <citation type="submission" date="2024-02" db="EMBL/GenBank/DDBJ databases">
        <title>Deinococcus carri NBRC 110142.</title>
        <authorList>
            <person name="Ichikawa N."/>
            <person name="Katano-Makiyama Y."/>
            <person name="Hidaka K."/>
        </authorList>
    </citation>
    <scope>NUCLEOTIDE SEQUENCE [LARGE SCALE GENOMIC DNA]</scope>
    <source>
        <strain evidence="1 2">NBRC 110142</strain>
    </source>
</reference>
<dbReference type="EMBL" id="BAABRP010000025">
    <property type="protein sequence ID" value="GAA5514834.1"/>
    <property type="molecule type" value="Genomic_DNA"/>
</dbReference>
<accession>A0ABP9WBY2</accession>
<evidence type="ECO:0000313" key="2">
    <source>
        <dbReference type="Proteomes" id="UP001401887"/>
    </source>
</evidence>
<keyword evidence="2" id="KW-1185">Reference proteome</keyword>
<dbReference type="Proteomes" id="UP001401887">
    <property type="component" value="Unassembled WGS sequence"/>
</dbReference>
<evidence type="ECO:0000313" key="1">
    <source>
        <dbReference type="EMBL" id="GAA5514834.1"/>
    </source>
</evidence>
<organism evidence="1 2">
    <name type="scientific">Deinococcus carri</name>
    <dbReference type="NCBI Taxonomy" id="1211323"/>
    <lineage>
        <taxon>Bacteria</taxon>
        <taxon>Thermotogati</taxon>
        <taxon>Deinococcota</taxon>
        <taxon>Deinococci</taxon>
        <taxon>Deinococcales</taxon>
        <taxon>Deinococcaceae</taxon>
        <taxon>Deinococcus</taxon>
    </lineage>
</organism>